<dbReference type="InterPro" id="IPR015890">
    <property type="entry name" value="Chorismate_C"/>
</dbReference>
<gene>
    <name evidence="6" type="primary">phzE</name>
    <name evidence="7" type="ORF">LY16_02252</name>
    <name evidence="6" type="ORF">XDD1_2436</name>
</gene>
<dbReference type="PANTHER" id="PTHR11236">
    <property type="entry name" value="AMINOBENZOATE/ANTHRANILATE SYNTHASE"/>
    <property type="match status" value="1"/>
</dbReference>
<feature type="domain" description="Glutamine amidotransferase" evidence="4">
    <location>
        <begin position="455"/>
        <end position="628"/>
    </location>
</feature>
<dbReference type="InterPro" id="IPR019999">
    <property type="entry name" value="Anth_synth_I-like"/>
</dbReference>
<proteinExistence type="predicted"/>
<feature type="domain" description="Chorismate-utilising enzyme C-terminal" evidence="5">
    <location>
        <begin position="133"/>
        <end position="391"/>
    </location>
</feature>
<dbReference type="EMBL" id="FO704550">
    <property type="protein sequence ID" value="CDG18135.1"/>
    <property type="molecule type" value="Genomic_DNA"/>
</dbReference>
<evidence type="ECO:0000256" key="2">
    <source>
        <dbReference type="ARBA" id="ARBA00023239"/>
    </source>
</evidence>
<dbReference type="Pfam" id="PF00425">
    <property type="entry name" value="Chorismate_bind"/>
    <property type="match status" value="1"/>
</dbReference>
<evidence type="ECO:0000313" key="8">
    <source>
        <dbReference type="Proteomes" id="UP000032721"/>
    </source>
</evidence>
<dbReference type="KEGG" id="xdo:XDD1_2436"/>
<evidence type="ECO:0000313" key="6">
    <source>
        <dbReference type="EMBL" id="CDG18135.1"/>
    </source>
</evidence>
<keyword evidence="9" id="KW-1185">Reference proteome</keyword>
<dbReference type="Proteomes" id="UP000032721">
    <property type="component" value="Chromosome"/>
</dbReference>
<comment type="catalytic activity">
    <reaction evidence="3">
        <text>chorismate + L-glutamine = anthranilate + pyruvate + L-glutamate + H(+)</text>
        <dbReference type="Rhea" id="RHEA:21732"/>
        <dbReference type="ChEBI" id="CHEBI:15361"/>
        <dbReference type="ChEBI" id="CHEBI:15378"/>
        <dbReference type="ChEBI" id="CHEBI:16567"/>
        <dbReference type="ChEBI" id="CHEBI:29748"/>
        <dbReference type="ChEBI" id="CHEBI:29985"/>
        <dbReference type="ChEBI" id="CHEBI:58359"/>
        <dbReference type="EC" id="4.1.3.27"/>
    </reaction>
</comment>
<dbReference type="InterPro" id="IPR029062">
    <property type="entry name" value="Class_I_gatase-like"/>
</dbReference>
<dbReference type="EMBL" id="VNHN01000035">
    <property type="protein sequence ID" value="TYP04078.1"/>
    <property type="molecule type" value="Genomic_DNA"/>
</dbReference>
<dbReference type="EC" id="4.1.3.27" evidence="1"/>
<evidence type="ECO:0000259" key="4">
    <source>
        <dbReference type="Pfam" id="PF00117"/>
    </source>
</evidence>
<dbReference type="PANTHER" id="PTHR11236:SF49">
    <property type="entry name" value="ANTHRANILATE SYNTHASE COMPONENT 1"/>
    <property type="match status" value="1"/>
</dbReference>
<dbReference type="PROSITE" id="PS51273">
    <property type="entry name" value="GATASE_TYPE_1"/>
    <property type="match status" value="1"/>
</dbReference>
<dbReference type="STRING" id="351671.XDD1_2436"/>
<dbReference type="PRINTS" id="PR00097">
    <property type="entry name" value="ANTSNTHASEII"/>
</dbReference>
<sequence length="653" mass="74064">MLSTNKTTLAACNIAELPVYIANLDRPFACIYRPQVDMADSVLFLEGNIEQFPFLSDLTLDTPTIDANIHQVSQLVLLPFNQLKEKGYACIDDHEQVIVMHIDKLAYHPVNQFMAAIANYDIQPQNLHFDLDDQAYSEIVDTVINREISTGEGSNFVISRSLEADLDGFSIRHALSLFKRLVQSECGTYWTWIFYTGNRYFIGSTPEQHIKVSQQSVSMNPISGTFRYPESQYLERALCNFLQNKKECNELFMVVDEELKMMSSICQRNIQVSGPKLKAMSHIAHTEYYINGESDRGLKEIIQQSLFAPAVTGSPIENACKVIARHEQRGRGYYSGVVAIIGNNGKKRYLDSAIVIRTADISSQGHFRLMAGSTIVRDSVPHNEACETRAKLQGLMHSFFDVATKSSGSPKAEISAELYNRANQLLAQRNEKASAFWLGKMEQNQMILPHNKIFLIDMEDTFTEMIAYQLRRVGCSITIVPWYDSQCKLPQTSNNIVFIGPGPGDPTNLKLEKVRIARQVIAQQLRFQHPLIGTCLGHQLICAELGIPIIRLPKNRQGSQYQVLIQGKNHCVGFYNSFSAMYHEPYWYSTKYDKTIHFERLISNEIIALSSNNVTSIQFHNESFLTQDAFTIYLWLIQNALRKTSTSEKIDPV</sequence>
<dbReference type="SUPFAM" id="SSF52317">
    <property type="entry name" value="Class I glutamine amidotransferase-like"/>
    <property type="match status" value="1"/>
</dbReference>
<dbReference type="HOGENOM" id="CLU_028026_0_0_6"/>
<keyword evidence="2 6" id="KW-0456">Lyase</keyword>
<evidence type="ECO:0000259" key="5">
    <source>
        <dbReference type="Pfam" id="PF00425"/>
    </source>
</evidence>
<dbReference type="Gene3D" id="3.40.50.880">
    <property type="match status" value="1"/>
</dbReference>
<dbReference type="Proteomes" id="UP000324170">
    <property type="component" value="Unassembled WGS sequence"/>
</dbReference>
<dbReference type="InterPro" id="IPR017926">
    <property type="entry name" value="GATASE"/>
</dbReference>
<evidence type="ECO:0000313" key="7">
    <source>
        <dbReference type="EMBL" id="TYP04078.1"/>
    </source>
</evidence>
<dbReference type="OrthoDB" id="8594609at2"/>
<evidence type="ECO:0000256" key="3">
    <source>
        <dbReference type="ARBA" id="ARBA00047683"/>
    </source>
</evidence>
<accession>A0A068QW78</accession>
<name>A0A068QW78_9GAMM</name>
<dbReference type="PRINTS" id="PR00096">
    <property type="entry name" value="GATASE"/>
</dbReference>
<dbReference type="Gene3D" id="3.60.120.10">
    <property type="entry name" value="Anthranilate synthase"/>
    <property type="match status" value="1"/>
</dbReference>
<dbReference type="Pfam" id="PF00117">
    <property type="entry name" value="GATase"/>
    <property type="match status" value="1"/>
</dbReference>
<reference evidence="7 9" key="2">
    <citation type="submission" date="2019-07" db="EMBL/GenBank/DDBJ databases">
        <title>Genomic Encyclopedia of Type Strains, Phase I: the one thousand microbial genomes (KMG-I) project.</title>
        <authorList>
            <person name="Kyrpides N."/>
        </authorList>
    </citation>
    <scope>NUCLEOTIDE SEQUENCE [LARGE SCALE GENOMIC DNA]</scope>
    <source>
        <strain evidence="7 9">DSM 17909</strain>
    </source>
</reference>
<dbReference type="GO" id="GO:0000162">
    <property type="term" value="P:L-tryptophan biosynthetic process"/>
    <property type="evidence" value="ECO:0007669"/>
    <property type="project" value="TreeGrafter"/>
</dbReference>
<reference evidence="6 8" key="1">
    <citation type="submission" date="2013-07" db="EMBL/GenBank/DDBJ databases">
        <authorList>
            <person name="Genoscope - CEA"/>
        </authorList>
    </citation>
    <scope>NUCLEOTIDE SEQUENCE [LARGE SCALE GENOMIC DNA]</scope>
    <source>
        <strain evidence="6">FRM16</strain>
        <strain evidence="8">FRM16 / DSM 17909</strain>
    </source>
</reference>
<organism evidence="6 8">
    <name type="scientific">Xenorhabdus doucetiae</name>
    <dbReference type="NCBI Taxonomy" id="351671"/>
    <lineage>
        <taxon>Bacteria</taxon>
        <taxon>Pseudomonadati</taxon>
        <taxon>Pseudomonadota</taxon>
        <taxon>Gammaproteobacteria</taxon>
        <taxon>Enterobacterales</taxon>
        <taxon>Morganellaceae</taxon>
        <taxon>Xenorhabdus</taxon>
    </lineage>
</organism>
<dbReference type="AlphaFoldDB" id="A0A068QW78"/>
<evidence type="ECO:0000313" key="9">
    <source>
        <dbReference type="Proteomes" id="UP000324170"/>
    </source>
</evidence>
<dbReference type="GO" id="GO:0004049">
    <property type="term" value="F:anthranilate synthase activity"/>
    <property type="evidence" value="ECO:0007669"/>
    <property type="project" value="UniProtKB-EC"/>
</dbReference>
<dbReference type="PRINTS" id="PR00099">
    <property type="entry name" value="CPSGATASE"/>
</dbReference>
<protein>
    <recommendedName>
        <fullName evidence="1">anthranilate synthase</fullName>
        <ecNumber evidence="1">4.1.3.27</ecNumber>
    </recommendedName>
</protein>
<dbReference type="InterPro" id="IPR005801">
    <property type="entry name" value="ADC_synthase"/>
</dbReference>
<dbReference type="SUPFAM" id="SSF56322">
    <property type="entry name" value="ADC synthase"/>
    <property type="match status" value="1"/>
</dbReference>
<evidence type="ECO:0000256" key="1">
    <source>
        <dbReference type="ARBA" id="ARBA00012266"/>
    </source>
</evidence>